<evidence type="ECO:0000256" key="3">
    <source>
        <dbReference type="ARBA" id="ARBA00022692"/>
    </source>
</evidence>
<dbReference type="AlphaFoldDB" id="A0A1F5L8M9"/>
<evidence type="ECO:0000256" key="6">
    <source>
        <dbReference type="SAM" id="Phobius"/>
    </source>
</evidence>
<evidence type="ECO:0008006" key="9">
    <source>
        <dbReference type="Google" id="ProtNLM"/>
    </source>
</evidence>
<keyword evidence="3 6" id="KW-0812">Transmembrane</keyword>
<dbReference type="Gene3D" id="1.20.1250.20">
    <property type="entry name" value="MFS general substrate transporter like domains"/>
    <property type="match status" value="1"/>
</dbReference>
<dbReference type="GeneID" id="34580058"/>
<comment type="subcellular location">
    <subcellularLocation>
        <location evidence="1">Membrane</location>
        <topology evidence="1">Multi-pass membrane protein</topology>
    </subcellularLocation>
</comment>
<organism evidence="7 8">
    <name type="scientific">Penicillium arizonense</name>
    <dbReference type="NCBI Taxonomy" id="1835702"/>
    <lineage>
        <taxon>Eukaryota</taxon>
        <taxon>Fungi</taxon>
        <taxon>Dikarya</taxon>
        <taxon>Ascomycota</taxon>
        <taxon>Pezizomycotina</taxon>
        <taxon>Eurotiomycetes</taxon>
        <taxon>Eurotiomycetidae</taxon>
        <taxon>Eurotiales</taxon>
        <taxon>Aspergillaceae</taxon>
        <taxon>Penicillium</taxon>
    </lineage>
</organism>
<protein>
    <recommendedName>
        <fullName evidence="9">Major facilitator superfamily (MFS) profile domain-containing protein</fullName>
    </recommendedName>
</protein>
<accession>A0A1F5L8M9</accession>
<dbReference type="GO" id="GO:0016020">
    <property type="term" value="C:membrane"/>
    <property type="evidence" value="ECO:0007669"/>
    <property type="project" value="UniProtKB-SubCell"/>
</dbReference>
<evidence type="ECO:0000256" key="4">
    <source>
        <dbReference type="ARBA" id="ARBA00022989"/>
    </source>
</evidence>
<evidence type="ECO:0000313" key="7">
    <source>
        <dbReference type="EMBL" id="OGE49319.1"/>
    </source>
</evidence>
<proteinExistence type="predicted"/>
<dbReference type="Proteomes" id="UP000177622">
    <property type="component" value="Unassembled WGS sequence"/>
</dbReference>
<evidence type="ECO:0000256" key="2">
    <source>
        <dbReference type="ARBA" id="ARBA00022448"/>
    </source>
</evidence>
<comment type="caution">
    <text evidence="7">The sequence shown here is derived from an EMBL/GenBank/DDBJ whole genome shotgun (WGS) entry which is preliminary data.</text>
</comment>
<evidence type="ECO:0000313" key="8">
    <source>
        <dbReference type="Proteomes" id="UP000177622"/>
    </source>
</evidence>
<dbReference type="SUPFAM" id="SSF103473">
    <property type="entry name" value="MFS general substrate transporter"/>
    <property type="match status" value="1"/>
</dbReference>
<dbReference type="PANTHER" id="PTHR43791">
    <property type="entry name" value="PERMEASE-RELATED"/>
    <property type="match status" value="1"/>
</dbReference>
<dbReference type="RefSeq" id="XP_022484770.1">
    <property type="nucleotide sequence ID" value="XM_022635324.1"/>
</dbReference>
<evidence type="ECO:0000256" key="1">
    <source>
        <dbReference type="ARBA" id="ARBA00004141"/>
    </source>
</evidence>
<sequence length="265" mass="29058">MDQTQEPSGAPSGVLFWAIAYINVNGMFWYPWMFTVLFGIGLCWLLPDSPSTASFLTEHDFYGIIIKGFGFSTYQAVLLNVPPAIIMAVTMVIVSITLSTRWGEGKRILFIILCYILGLVSTAMLFRLSFNTGTKTAHLGAIFIVLVVASSAGIMCSLPANNVAGYSTKVLAVALFFSSNRVSNIVSPQVSLAREAPYYHTGIIVGMAAFAVNIAVFALLYVLYSRENKTRDVDPAGLEGKEDLVNVNASSDFMDWQNRMLLYKL</sequence>
<feature type="transmembrane region" description="Helical" evidence="6">
    <location>
        <begin position="77"/>
        <end position="96"/>
    </location>
</feature>
<gene>
    <name evidence="7" type="ORF">PENARI_c022G02176</name>
</gene>
<keyword evidence="2" id="KW-0813">Transport</keyword>
<dbReference type="OrthoDB" id="6730379at2759"/>
<dbReference type="PANTHER" id="PTHR43791:SF81">
    <property type="entry name" value="TRANSPORTER, PUTATIVE (AFU_ORTHOLOGUE AFUA_7G01190)-RELATED"/>
    <property type="match status" value="1"/>
</dbReference>
<keyword evidence="5 6" id="KW-0472">Membrane</keyword>
<dbReference type="InterPro" id="IPR036259">
    <property type="entry name" value="MFS_trans_sf"/>
</dbReference>
<name>A0A1F5L8M9_PENAI</name>
<dbReference type="EMBL" id="LXJU01000022">
    <property type="protein sequence ID" value="OGE49319.1"/>
    <property type="molecule type" value="Genomic_DNA"/>
</dbReference>
<dbReference type="GO" id="GO:0022857">
    <property type="term" value="F:transmembrane transporter activity"/>
    <property type="evidence" value="ECO:0007669"/>
    <property type="project" value="TreeGrafter"/>
</dbReference>
<feature type="transmembrane region" description="Helical" evidence="6">
    <location>
        <begin position="198"/>
        <end position="224"/>
    </location>
</feature>
<keyword evidence="8" id="KW-1185">Reference proteome</keyword>
<keyword evidence="4 6" id="KW-1133">Transmembrane helix</keyword>
<feature type="transmembrane region" description="Helical" evidence="6">
    <location>
        <begin position="108"/>
        <end position="130"/>
    </location>
</feature>
<feature type="transmembrane region" description="Helical" evidence="6">
    <location>
        <begin position="136"/>
        <end position="158"/>
    </location>
</feature>
<reference evidence="7 8" key="1">
    <citation type="journal article" date="2016" name="Sci. Rep.">
        <title>Penicillium arizonense, a new, genome sequenced fungal species, reveals a high chemical diversity in secreted metabolites.</title>
        <authorList>
            <person name="Grijseels S."/>
            <person name="Nielsen J.C."/>
            <person name="Randelovic M."/>
            <person name="Nielsen J."/>
            <person name="Nielsen K.F."/>
            <person name="Workman M."/>
            <person name="Frisvad J.C."/>
        </authorList>
    </citation>
    <scope>NUCLEOTIDE SEQUENCE [LARGE SCALE GENOMIC DNA]</scope>
    <source>
        <strain evidence="7 8">CBS 141311</strain>
    </source>
</reference>
<feature type="transmembrane region" description="Helical" evidence="6">
    <location>
        <begin position="28"/>
        <end position="47"/>
    </location>
</feature>
<evidence type="ECO:0000256" key="5">
    <source>
        <dbReference type="ARBA" id="ARBA00023136"/>
    </source>
</evidence>